<accession>A0A2Z3YNJ8</accession>
<name>A0A2Z3YNJ8_9CORY</name>
<keyword evidence="3" id="KW-1185">Reference proteome</keyword>
<evidence type="ECO:0000313" key="2">
    <source>
        <dbReference type="EMBL" id="AWT26112.1"/>
    </source>
</evidence>
<proteinExistence type="predicted"/>
<protein>
    <submittedName>
        <fullName evidence="2">Uncharacterized protein</fullName>
    </submittedName>
</protein>
<gene>
    <name evidence="2" type="ORF">Csp1_13190</name>
</gene>
<dbReference type="EMBL" id="CP024988">
    <property type="protein sequence ID" value="AWT26112.1"/>
    <property type="molecule type" value="Genomic_DNA"/>
</dbReference>
<sequence length="93" mass="10554">MYRPRREQPPRTDSFSRRQDQCRDLLWDSDDDKLIHPGQLKTESTPGEYRGMAMNCTAGKAVASTGCPNFKRTDTCTGWSAFSAVRKDHTPDT</sequence>
<reference evidence="3" key="1">
    <citation type="submission" date="2017-11" db="EMBL/GenBank/DDBJ databases">
        <title>Otitis media/interna in a cat caused by the recently described species Corynebacterium provencense.</title>
        <authorList>
            <person name="Kittl S."/>
            <person name="Brodard I."/>
            <person name="Rychener L."/>
            <person name="Jores J."/>
            <person name="Roosje P."/>
            <person name="Gobeli Brawand S."/>
        </authorList>
    </citation>
    <scope>NUCLEOTIDE SEQUENCE [LARGE SCALE GENOMIC DNA]</scope>
    <source>
        <strain evidence="3">17KM38</strain>
    </source>
</reference>
<feature type="region of interest" description="Disordered" evidence="1">
    <location>
        <begin position="1"/>
        <end position="20"/>
    </location>
</feature>
<dbReference type="Proteomes" id="UP000247696">
    <property type="component" value="Chromosome"/>
</dbReference>
<dbReference type="KEGG" id="cpre:Csp1_13190"/>
<organism evidence="2 3">
    <name type="scientific">Corynebacterium provencense</name>
    <dbReference type="NCBI Taxonomy" id="1737425"/>
    <lineage>
        <taxon>Bacteria</taxon>
        <taxon>Bacillati</taxon>
        <taxon>Actinomycetota</taxon>
        <taxon>Actinomycetes</taxon>
        <taxon>Mycobacteriales</taxon>
        <taxon>Corynebacteriaceae</taxon>
        <taxon>Corynebacterium</taxon>
    </lineage>
</organism>
<evidence type="ECO:0000313" key="3">
    <source>
        <dbReference type="Proteomes" id="UP000247696"/>
    </source>
</evidence>
<dbReference type="AlphaFoldDB" id="A0A2Z3YNJ8"/>
<evidence type="ECO:0000256" key="1">
    <source>
        <dbReference type="SAM" id="MobiDB-lite"/>
    </source>
</evidence>